<dbReference type="PANTHER" id="PTHR46797:SF1">
    <property type="entry name" value="METHYLPHOSPHONATE SYNTHASE"/>
    <property type="match status" value="1"/>
</dbReference>
<sequence length="107" mass="12577">MLDENYVINRIEELCEKRQMTRYRLAQVSGIEQSTLSNLLNRKSLPNIITLSKICDGFGITLSQFFMEEDKIVNLSEEQRHVLDTWLSLADEERVLVKTYIQGIRRK</sequence>
<organism evidence="3 4">
    <name type="scientific">Hungatella hathewayi</name>
    <dbReference type="NCBI Taxonomy" id="154046"/>
    <lineage>
        <taxon>Bacteria</taxon>
        <taxon>Bacillati</taxon>
        <taxon>Bacillota</taxon>
        <taxon>Clostridia</taxon>
        <taxon>Lachnospirales</taxon>
        <taxon>Lachnospiraceae</taxon>
        <taxon>Hungatella</taxon>
    </lineage>
</organism>
<dbReference type="EMBL" id="QSSQ01000055">
    <property type="protein sequence ID" value="RGL94095.1"/>
    <property type="molecule type" value="Genomic_DNA"/>
</dbReference>
<comment type="caution">
    <text evidence="3">The sequence shown here is derived from an EMBL/GenBank/DDBJ whole genome shotgun (WGS) entry which is preliminary data.</text>
</comment>
<dbReference type="Gene3D" id="1.10.260.40">
    <property type="entry name" value="lambda repressor-like DNA-binding domains"/>
    <property type="match status" value="1"/>
</dbReference>
<evidence type="ECO:0000259" key="2">
    <source>
        <dbReference type="PROSITE" id="PS50943"/>
    </source>
</evidence>
<dbReference type="PROSITE" id="PS50943">
    <property type="entry name" value="HTH_CROC1"/>
    <property type="match status" value="1"/>
</dbReference>
<dbReference type="GO" id="GO:0003700">
    <property type="term" value="F:DNA-binding transcription factor activity"/>
    <property type="evidence" value="ECO:0007669"/>
    <property type="project" value="TreeGrafter"/>
</dbReference>
<evidence type="ECO:0000256" key="1">
    <source>
        <dbReference type="ARBA" id="ARBA00023125"/>
    </source>
</evidence>
<keyword evidence="1" id="KW-0238">DNA-binding</keyword>
<protein>
    <submittedName>
        <fullName evidence="3">XRE family transcriptional regulator</fullName>
    </submittedName>
</protein>
<dbReference type="CDD" id="cd00093">
    <property type="entry name" value="HTH_XRE"/>
    <property type="match status" value="1"/>
</dbReference>
<dbReference type="GO" id="GO:0005829">
    <property type="term" value="C:cytosol"/>
    <property type="evidence" value="ECO:0007669"/>
    <property type="project" value="TreeGrafter"/>
</dbReference>
<dbReference type="Proteomes" id="UP000261257">
    <property type="component" value="Unassembled WGS sequence"/>
</dbReference>
<proteinExistence type="predicted"/>
<reference evidence="3 4" key="1">
    <citation type="submission" date="2018-08" db="EMBL/GenBank/DDBJ databases">
        <title>A genome reference for cultivated species of the human gut microbiota.</title>
        <authorList>
            <person name="Zou Y."/>
            <person name="Xue W."/>
            <person name="Luo G."/>
        </authorList>
    </citation>
    <scope>NUCLEOTIDE SEQUENCE [LARGE SCALE GENOMIC DNA]</scope>
    <source>
        <strain evidence="3 4">TF05-11AC</strain>
    </source>
</reference>
<dbReference type="InterPro" id="IPR050807">
    <property type="entry name" value="TransReg_Diox_bact_type"/>
</dbReference>
<feature type="domain" description="HTH cro/C1-type" evidence="2">
    <location>
        <begin position="11"/>
        <end position="65"/>
    </location>
</feature>
<dbReference type="InterPro" id="IPR001387">
    <property type="entry name" value="Cro/C1-type_HTH"/>
</dbReference>
<dbReference type="InterPro" id="IPR010982">
    <property type="entry name" value="Lambda_DNA-bd_dom_sf"/>
</dbReference>
<dbReference type="SUPFAM" id="SSF47413">
    <property type="entry name" value="lambda repressor-like DNA-binding domains"/>
    <property type="match status" value="1"/>
</dbReference>
<dbReference type="AlphaFoldDB" id="A0A3E4TSX1"/>
<gene>
    <name evidence="3" type="ORF">DXC39_29945</name>
</gene>
<name>A0A3E4TSX1_9FIRM</name>
<dbReference type="GO" id="GO:0003677">
    <property type="term" value="F:DNA binding"/>
    <property type="evidence" value="ECO:0007669"/>
    <property type="project" value="UniProtKB-KW"/>
</dbReference>
<dbReference type="SMART" id="SM00530">
    <property type="entry name" value="HTH_XRE"/>
    <property type="match status" value="1"/>
</dbReference>
<dbReference type="RefSeq" id="WP_007858297.1">
    <property type="nucleotide sequence ID" value="NZ_CAUFPL010000094.1"/>
</dbReference>
<accession>A0A3E4TSX1</accession>
<evidence type="ECO:0000313" key="4">
    <source>
        <dbReference type="Proteomes" id="UP000261257"/>
    </source>
</evidence>
<dbReference type="PANTHER" id="PTHR46797">
    <property type="entry name" value="HTH-TYPE TRANSCRIPTIONAL REGULATOR"/>
    <property type="match status" value="1"/>
</dbReference>
<dbReference type="Pfam" id="PF13443">
    <property type="entry name" value="HTH_26"/>
    <property type="match status" value="1"/>
</dbReference>
<evidence type="ECO:0000313" key="3">
    <source>
        <dbReference type="EMBL" id="RGL94095.1"/>
    </source>
</evidence>